<dbReference type="InterPro" id="IPR036249">
    <property type="entry name" value="Thioredoxin-like_sf"/>
</dbReference>
<dbReference type="NCBIfam" id="TIGR00412">
    <property type="entry name" value="redox_disulf_2"/>
    <property type="match status" value="1"/>
</dbReference>
<dbReference type="SUPFAM" id="SSF52833">
    <property type="entry name" value="Thioredoxin-like"/>
    <property type="match status" value="1"/>
</dbReference>
<dbReference type="InterPro" id="IPR005243">
    <property type="entry name" value="THIRX-like_proc"/>
</dbReference>
<feature type="domain" description="Thioredoxin-like fold" evidence="1">
    <location>
        <begin position="1"/>
        <end position="75"/>
    </location>
</feature>
<dbReference type="Proteomes" id="UP001597261">
    <property type="component" value="Unassembled WGS sequence"/>
</dbReference>
<protein>
    <submittedName>
        <fullName evidence="2">Thioredoxin family protein</fullName>
    </submittedName>
</protein>
<evidence type="ECO:0000313" key="2">
    <source>
        <dbReference type="EMBL" id="MFD1657511.1"/>
    </source>
</evidence>
<accession>A0ABW4IKN9</accession>
<comment type="caution">
    <text evidence="2">The sequence shown here is derived from an EMBL/GenBank/DDBJ whole genome shotgun (WGS) entry which is preliminary data.</text>
</comment>
<keyword evidence="3" id="KW-1185">Reference proteome</keyword>
<name>A0ABW4IKN9_9ACTN</name>
<dbReference type="RefSeq" id="WP_381078744.1">
    <property type="nucleotide sequence ID" value="NZ_JBHUDX010000011.1"/>
</dbReference>
<dbReference type="PANTHER" id="PTHR36450:SF1">
    <property type="entry name" value="THIOREDOXIN"/>
    <property type="match status" value="1"/>
</dbReference>
<proteinExistence type="predicted"/>
<sequence length="80" mass="8404">MIIKVLGPGCANCHALERITREALDALGLDATVEKVTDYPTIVGYGIMSTPGLVVDEKVLVSGRVPAAAEVRELLAAANR</sequence>
<dbReference type="Pfam" id="PF13192">
    <property type="entry name" value="Thioredoxin_3"/>
    <property type="match status" value="1"/>
</dbReference>
<organism evidence="2 3">
    <name type="scientific">Streptomyces caeni</name>
    <dbReference type="NCBI Taxonomy" id="2307231"/>
    <lineage>
        <taxon>Bacteria</taxon>
        <taxon>Bacillati</taxon>
        <taxon>Actinomycetota</taxon>
        <taxon>Actinomycetes</taxon>
        <taxon>Kitasatosporales</taxon>
        <taxon>Streptomycetaceae</taxon>
        <taxon>Streptomyces</taxon>
    </lineage>
</organism>
<evidence type="ECO:0000259" key="1">
    <source>
        <dbReference type="Pfam" id="PF13192"/>
    </source>
</evidence>
<dbReference type="Gene3D" id="3.40.30.10">
    <property type="entry name" value="Glutaredoxin"/>
    <property type="match status" value="1"/>
</dbReference>
<dbReference type="PIRSF" id="PIRSF037031">
    <property type="entry name" value="Redox_disulphide_2"/>
    <property type="match status" value="1"/>
</dbReference>
<dbReference type="InterPro" id="IPR012336">
    <property type="entry name" value="Thioredoxin-like_fold"/>
</dbReference>
<gene>
    <name evidence="2" type="ORF">ACFSL4_04525</name>
</gene>
<evidence type="ECO:0000313" key="3">
    <source>
        <dbReference type="Proteomes" id="UP001597261"/>
    </source>
</evidence>
<reference evidence="3" key="1">
    <citation type="journal article" date="2019" name="Int. J. Syst. Evol. Microbiol.">
        <title>The Global Catalogue of Microorganisms (GCM) 10K type strain sequencing project: providing services to taxonomists for standard genome sequencing and annotation.</title>
        <authorList>
            <consortium name="The Broad Institute Genomics Platform"/>
            <consortium name="The Broad Institute Genome Sequencing Center for Infectious Disease"/>
            <person name="Wu L."/>
            <person name="Ma J."/>
        </authorList>
    </citation>
    <scope>NUCLEOTIDE SEQUENCE [LARGE SCALE GENOMIC DNA]</scope>
    <source>
        <strain evidence="3">CGMCC 1.12470</strain>
    </source>
</reference>
<dbReference type="PANTHER" id="PTHR36450">
    <property type="entry name" value="THIOREDOXIN"/>
    <property type="match status" value="1"/>
</dbReference>
<dbReference type="EMBL" id="JBHUDX010000011">
    <property type="protein sequence ID" value="MFD1657511.1"/>
    <property type="molecule type" value="Genomic_DNA"/>
</dbReference>